<organism evidence="5 6">
    <name type="scientific">Zhihengliuella alba</name>
    <dbReference type="NCBI Taxonomy" id="547018"/>
    <lineage>
        <taxon>Bacteria</taxon>
        <taxon>Bacillati</taxon>
        <taxon>Actinomycetota</taxon>
        <taxon>Actinomycetes</taxon>
        <taxon>Micrococcales</taxon>
        <taxon>Micrococcaceae</taxon>
        <taxon>Zhihengliuella</taxon>
    </lineage>
</organism>
<reference evidence="6" key="1">
    <citation type="journal article" date="2019" name="Int. J. Syst. Evol. Microbiol.">
        <title>The Global Catalogue of Microorganisms (GCM) 10K type strain sequencing project: providing services to taxonomists for standard genome sequencing and annotation.</title>
        <authorList>
            <consortium name="The Broad Institute Genomics Platform"/>
            <consortium name="The Broad Institute Genome Sequencing Center for Infectious Disease"/>
            <person name="Wu L."/>
            <person name="Ma J."/>
        </authorList>
    </citation>
    <scope>NUCLEOTIDE SEQUENCE [LARGE SCALE GENOMIC DNA]</scope>
    <source>
        <strain evidence="6">JCM 16961</strain>
    </source>
</reference>
<keyword evidence="3" id="KW-0808">Transferase</keyword>
<dbReference type="Gene3D" id="3.40.50.150">
    <property type="entry name" value="Vaccinia Virus protein VP39"/>
    <property type="match status" value="1"/>
</dbReference>
<dbReference type="RefSeq" id="WP_344885703.1">
    <property type="nucleotide sequence ID" value="NZ_BAABCJ010000007.1"/>
</dbReference>
<keyword evidence="6" id="KW-1185">Reference proteome</keyword>
<dbReference type="SUPFAM" id="SSF53335">
    <property type="entry name" value="S-adenosyl-L-methionine-dependent methyltransferases"/>
    <property type="match status" value="1"/>
</dbReference>
<gene>
    <name evidence="5" type="ORF">GCM10022377_26740</name>
</gene>
<evidence type="ECO:0000256" key="3">
    <source>
        <dbReference type="ARBA" id="ARBA00022679"/>
    </source>
</evidence>
<dbReference type="InterPro" id="IPR029063">
    <property type="entry name" value="SAM-dependent_MTases_sf"/>
</dbReference>
<dbReference type="PANTHER" id="PTHR44942:SF4">
    <property type="entry name" value="METHYLTRANSFERASE TYPE 11 DOMAIN-CONTAINING PROTEIN"/>
    <property type="match status" value="1"/>
</dbReference>
<evidence type="ECO:0000313" key="6">
    <source>
        <dbReference type="Proteomes" id="UP001501536"/>
    </source>
</evidence>
<name>A0ABP7DYL5_9MICC</name>
<evidence type="ECO:0000256" key="2">
    <source>
        <dbReference type="ARBA" id="ARBA00022603"/>
    </source>
</evidence>
<protein>
    <recommendedName>
        <fullName evidence="4">Methyltransferase type 11 domain-containing protein</fullName>
    </recommendedName>
</protein>
<evidence type="ECO:0000259" key="4">
    <source>
        <dbReference type="Pfam" id="PF08241"/>
    </source>
</evidence>
<comment type="similarity">
    <text evidence="1">Belongs to the methyltransferase superfamily.</text>
</comment>
<feature type="domain" description="Methyltransferase type 11" evidence="4">
    <location>
        <begin position="41"/>
        <end position="130"/>
    </location>
</feature>
<dbReference type="InterPro" id="IPR051052">
    <property type="entry name" value="Diverse_substrate_MTase"/>
</dbReference>
<sequence length="248" mass="27334">MTRDTLAQTFLSTGADYERYRPGFPRQAAEMILPEQVASVLDLGAGTGKFTGLLIDRAEAVIAVDPSSAMLDQLRGRYPDVEAMVGTAESIPVPAESQDAVTVAQAFHWFDEAAACREIARVLTDGGVLSLIWNGPDPTCPWDLAAHEVAHPGTTANVGRAETVFRPQDLPGFETVRGVRIPWKERISRADYLLRWQTVSTFLAAEPAERLSKTARIEAILDADPETSGREMLELRQLTEVHLYRKDE</sequence>
<accession>A0ABP7DYL5</accession>
<dbReference type="PANTHER" id="PTHR44942">
    <property type="entry name" value="METHYLTRANSF_11 DOMAIN-CONTAINING PROTEIN"/>
    <property type="match status" value="1"/>
</dbReference>
<evidence type="ECO:0000256" key="1">
    <source>
        <dbReference type="ARBA" id="ARBA00008361"/>
    </source>
</evidence>
<dbReference type="CDD" id="cd02440">
    <property type="entry name" value="AdoMet_MTases"/>
    <property type="match status" value="1"/>
</dbReference>
<evidence type="ECO:0000313" key="5">
    <source>
        <dbReference type="EMBL" id="GAA3711947.1"/>
    </source>
</evidence>
<dbReference type="Proteomes" id="UP001501536">
    <property type="component" value="Unassembled WGS sequence"/>
</dbReference>
<dbReference type="InterPro" id="IPR013216">
    <property type="entry name" value="Methyltransf_11"/>
</dbReference>
<dbReference type="Pfam" id="PF08241">
    <property type="entry name" value="Methyltransf_11"/>
    <property type="match status" value="1"/>
</dbReference>
<proteinExistence type="inferred from homology"/>
<keyword evidence="2" id="KW-0489">Methyltransferase</keyword>
<comment type="caution">
    <text evidence="5">The sequence shown here is derived from an EMBL/GenBank/DDBJ whole genome shotgun (WGS) entry which is preliminary data.</text>
</comment>
<dbReference type="EMBL" id="BAABCJ010000007">
    <property type="protein sequence ID" value="GAA3711947.1"/>
    <property type="molecule type" value="Genomic_DNA"/>
</dbReference>